<evidence type="ECO:0000259" key="5">
    <source>
        <dbReference type="Pfam" id="PF00389"/>
    </source>
</evidence>
<reference evidence="8 10" key="2">
    <citation type="journal article" date="2015" name="Genome Announc.">
        <title>Expanding the biotechnology potential of lactobacilli through comparative genomics of 213 strains and associated genera.</title>
        <authorList>
            <person name="Sun Z."/>
            <person name="Harris H.M."/>
            <person name="McCann A."/>
            <person name="Guo C."/>
            <person name="Argimon S."/>
            <person name="Zhang W."/>
            <person name="Yang X."/>
            <person name="Jeffery I.B."/>
            <person name="Cooney J.C."/>
            <person name="Kagawa T.F."/>
            <person name="Liu W."/>
            <person name="Song Y."/>
            <person name="Salvetti E."/>
            <person name="Wrobel A."/>
            <person name="Rasinkangas P."/>
            <person name="Parkhill J."/>
            <person name="Rea M.C."/>
            <person name="O'Sullivan O."/>
            <person name="Ritari J."/>
            <person name="Douillard F.P."/>
            <person name="Paul Ross R."/>
            <person name="Yang R."/>
            <person name="Briner A.E."/>
            <person name="Felis G.E."/>
            <person name="de Vos W.M."/>
            <person name="Barrangou R."/>
            <person name="Klaenhammer T.R."/>
            <person name="Caufield P.W."/>
            <person name="Cui Y."/>
            <person name="Zhang H."/>
            <person name="O'Toole P.W."/>
        </authorList>
    </citation>
    <scope>NUCLEOTIDE SEQUENCE [LARGE SCALE GENOMIC DNA]</scope>
    <source>
        <strain evidence="8 10">DSM 18382</strain>
    </source>
</reference>
<evidence type="ECO:0000259" key="6">
    <source>
        <dbReference type="Pfam" id="PF02826"/>
    </source>
</evidence>
<dbReference type="EMBL" id="BAKI01000007">
    <property type="protein sequence ID" value="GAF36087.1"/>
    <property type="molecule type" value="Genomic_DNA"/>
</dbReference>
<dbReference type="PATRIC" id="fig|1423743.5.peg.1386"/>
<evidence type="ECO:0000313" key="9">
    <source>
        <dbReference type="Proteomes" id="UP000019488"/>
    </source>
</evidence>
<feature type="domain" description="D-isomer specific 2-hydroxyacid dehydrogenase NAD-binding" evidence="6">
    <location>
        <begin position="109"/>
        <end position="288"/>
    </location>
</feature>
<keyword evidence="10" id="KW-1185">Reference proteome</keyword>
<evidence type="ECO:0000256" key="1">
    <source>
        <dbReference type="ARBA" id="ARBA00005854"/>
    </source>
</evidence>
<gene>
    <name evidence="8" type="ORF">FD41_GL001334</name>
    <name evidence="7" type="ORF">JCM14108_1029</name>
</gene>
<dbReference type="InterPro" id="IPR029753">
    <property type="entry name" value="D-isomer_DH_CS"/>
</dbReference>
<dbReference type="Proteomes" id="UP000051966">
    <property type="component" value="Unassembled WGS sequence"/>
</dbReference>
<reference evidence="7" key="1">
    <citation type="journal article" date="2014" name="Genome Announc.">
        <title>Draft Genome Sequences of Two Lactobacillus Strains, L. farraginis JCM 14108T and L. composti JCM 14202T, Isolated from Compost of Distilled Shochu Residue.</title>
        <authorList>
            <person name="Yuki M."/>
            <person name="Oshima K."/>
            <person name="Suda W."/>
            <person name="Kitahara M."/>
            <person name="Kitamura K."/>
            <person name="Iida T."/>
            <person name="Hattori M."/>
            <person name="Ohkuma M."/>
        </authorList>
    </citation>
    <scope>NUCLEOTIDE SEQUENCE [LARGE SCALE GENOMIC DNA]</scope>
    <source>
        <strain evidence="7">JCM 14108</strain>
    </source>
</reference>
<organism evidence="7 9">
    <name type="scientific">Lentilactobacillus farraginis DSM 18382 = JCM 14108</name>
    <dbReference type="NCBI Taxonomy" id="1423743"/>
    <lineage>
        <taxon>Bacteria</taxon>
        <taxon>Bacillati</taxon>
        <taxon>Bacillota</taxon>
        <taxon>Bacilli</taxon>
        <taxon>Lactobacillales</taxon>
        <taxon>Lactobacillaceae</taxon>
        <taxon>Lentilactobacillus</taxon>
    </lineage>
</organism>
<dbReference type="Pfam" id="PF02826">
    <property type="entry name" value="2-Hacid_dh_C"/>
    <property type="match status" value="1"/>
</dbReference>
<dbReference type="PROSITE" id="PS00671">
    <property type="entry name" value="D_2_HYDROXYACID_DH_3"/>
    <property type="match status" value="1"/>
</dbReference>
<evidence type="ECO:0000256" key="3">
    <source>
        <dbReference type="ARBA" id="ARBA00023027"/>
    </source>
</evidence>
<dbReference type="PANTHER" id="PTHR43761">
    <property type="entry name" value="D-ISOMER SPECIFIC 2-HYDROXYACID DEHYDROGENASE FAMILY PROTEIN (AFU_ORTHOLOGUE AFUA_1G13630)"/>
    <property type="match status" value="1"/>
</dbReference>
<comment type="similarity">
    <text evidence="1 4">Belongs to the D-isomer specific 2-hydroxyacid dehydrogenase family.</text>
</comment>
<evidence type="ECO:0000313" key="7">
    <source>
        <dbReference type="EMBL" id="GAF36087.1"/>
    </source>
</evidence>
<dbReference type="Proteomes" id="UP000019488">
    <property type="component" value="Unassembled WGS sequence"/>
</dbReference>
<dbReference type="Pfam" id="PF00389">
    <property type="entry name" value="2-Hacid_dh"/>
    <property type="match status" value="1"/>
</dbReference>
<dbReference type="GO" id="GO:0016616">
    <property type="term" value="F:oxidoreductase activity, acting on the CH-OH group of donors, NAD or NADP as acceptor"/>
    <property type="evidence" value="ECO:0007669"/>
    <property type="project" value="InterPro"/>
</dbReference>
<dbReference type="SUPFAM" id="SSF51735">
    <property type="entry name" value="NAD(P)-binding Rossmann-fold domains"/>
    <property type="match status" value="1"/>
</dbReference>
<evidence type="ECO:0000256" key="2">
    <source>
        <dbReference type="ARBA" id="ARBA00023002"/>
    </source>
</evidence>
<evidence type="ECO:0000313" key="10">
    <source>
        <dbReference type="Proteomes" id="UP000051966"/>
    </source>
</evidence>
<evidence type="ECO:0000256" key="4">
    <source>
        <dbReference type="RuleBase" id="RU003719"/>
    </source>
</evidence>
<dbReference type="STRING" id="1423743.FD41_GL001334"/>
<proteinExistence type="inferred from homology"/>
<dbReference type="InterPro" id="IPR006139">
    <property type="entry name" value="D-isomer_2_OHA_DH_cat_dom"/>
</dbReference>
<evidence type="ECO:0000313" key="8">
    <source>
        <dbReference type="EMBL" id="KRM11480.1"/>
    </source>
</evidence>
<dbReference type="InterPro" id="IPR006140">
    <property type="entry name" value="D-isomer_DH_NAD-bd"/>
</dbReference>
<dbReference type="OrthoDB" id="9805416at2"/>
<dbReference type="InterPro" id="IPR050418">
    <property type="entry name" value="D-iso_2-hydroxyacid_DH_PdxB"/>
</dbReference>
<protein>
    <submittedName>
        <fullName evidence="7 8">Glycerate dehydrogenase</fullName>
    </submittedName>
</protein>
<dbReference type="PANTHER" id="PTHR43761:SF1">
    <property type="entry name" value="D-ISOMER SPECIFIC 2-HYDROXYACID DEHYDROGENASE CATALYTIC DOMAIN-CONTAINING PROTEIN-RELATED"/>
    <property type="match status" value="1"/>
</dbReference>
<keyword evidence="2 4" id="KW-0560">Oxidoreductase</keyword>
<dbReference type="Gene3D" id="3.40.50.720">
    <property type="entry name" value="NAD(P)-binding Rossmann-like Domain"/>
    <property type="match status" value="2"/>
</dbReference>
<dbReference type="FunFam" id="3.40.50.720:FF:000203">
    <property type="entry name" value="D-3-phosphoglycerate dehydrogenase (SerA)"/>
    <property type="match status" value="1"/>
</dbReference>
<name>X0PGJ4_9LACO</name>
<dbReference type="RefSeq" id="WP_035178630.1">
    <property type="nucleotide sequence ID" value="NZ_AZFY01000022.1"/>
</dbReference>
<dbReference type="EMBL" id="AZFY01000022">
    <property type="protein sequence ID" value="KRM11480.1"/>
    <property type="molecule type" value="Genomic_DNA"/>
</dbReference>
<dbReference type="InterPro" id="IPR036291">
    <property type="entry name" value="NAD(P)-bd_dom_sf"/>
</dbReference>
<dbReference type="AlphaFoldDB" id="X0PGJ4"/>
<dbReference type="CDD" id="cd12162">
    <property type="entry name" value="2-Hacid_dh_4"/>
    <property type="match status" value="1"/>
</dbReference>
<sequence length="319" mass="35069">MKIVLLDGYALNNDLNWQPLKALGECHLYARTPVDDSQEILNRIENAEIVITHKTPLTAEIIQQAPNLKYIGVMGDGYDVVDTQAAAKRNIPVTNIPVYATDAVAQATFALLLEIANQVGRHNQLVHEGRWAASPDFTFWQKPLIALKGKTLGLIGYGRIAQRVAEIARAFSMNVIFYNHRPTAHSPKTIQQVSLTTLLKTADIISLHVRLTPETTNLIRKETINEMKPGVILLNTARGKLVNEADLANALKSGKIRAAAVDVAAKEPIPNTSPLLNAPNCYLTPHIAWAAFETRTDLLKMTIENLKAFLSGHPANVVN</sequence>
<comment type="caution">
    <text evidence="7">The sequence shown here is derived from an EMBL/GenBank/DDBJ whole genome shotgun (WGS) entry which is preliminary data.</text>
</comment>
<accession>X0PGJ4</accession>
<dbReference type="SUPFAM" id="SSF52283">
    <property type="entry name" value="Formate/glycerate dehydrogenase catalytic domain-like"/>
    <property type="match status" value="1"/>
</dbReference>
<keyword evidence="3" id="KW-0520">NAD</keyword>
<feature type="domain" description="D-isomer specific 2-hydroxyacid dehydrogenase catalytic" evidence="5">
    <location>
        <begin position="34"/>
        <end position="319"/>
    </location>
</feature>
<dbReference type="GO" id="GO:0051287">
    <property type="term" value="F:NAD binding"/>
    <property type="evidence" value="ECO:0007669"/>
    <property type="project" value="InterPro"/>
</dbReference>